<proteinExistence type="predicted"/>
<protein>
    <submittedName>
        <fullName evidence="1">Uncharacterized protein</fullName>
    </submittedName>
</protein>
<reference evidence="1" key="1">
    <citation type="submission" date="2022-06" db="EMBL/GenBank/DDBJ databases">
        <title>Uncovering the hologenomic basis of an extraordinary plant invasion.</title>
        <authorList>
            <person name="Bieker V.C."/>
            <person name="Martin M.D."/>
            <person name="Gilbert T."/>
            <person name="Hodgins K."/>
            <person name="Battlay P."/>
            <person name="Petersen B."/>
            <person name="Wilson J."/>
        </authorList>
    </citation>
    <scope>NUCLEOTIDE SEQUENCE</scope>
    <source>
        <strain evidence="1">AA19_3_7</strain>
        <tissue evidence="1">Leaf</tissue>
    </source>
</reference>
<gene>
    <name evidence="1" type="ORF">M8C21_030231</name>
</gene>
<evidence type="ECO:0000313" key="2">
    <source>
        <dbReference type="Proteomes" id="UP001206925"/>
    </source>
</evidence>
<keyword evidence="2" id="KW-1185">Reference proteome</keyword>
<name>A0AAD5GNF4_AMBAR</name>
<accession>A0AAD5GNF4</accession>
<comment type="caution">
    <text evidence="1">The sequence shown here is derived from an EMBL/GenBank/DDBJ whole genome shotgun (WGS) entry which is preliminary data.</text>
</comment>
<dbReference type="EMBL" id="JAMZMK010006926">
    <property type="protein sequence ID" value="KAI7746651.1"/>
    <property type="molecule type" value="Genomic_DNA"/>
</dbReference>
<dbReference type="AlphaFoldDB" id="A0AAD5GNF4"/>
<sequence length="73" mass="8259">MVEKNSIFFSILAIVNNDSGMVVVLKTRQRSSPSSMSSIYLRILQLCWIEWYKFLEAWKVNDEADGGGGGESR</sequence>
<evidence type="ECO:0000313" key="1">
    <source>
        <dbReference type="EMBL" id="KAI7746651.1"/>
    </source>
</evidence>
<dbReference type="Proteomes" id="UP001206925">
    <property type="component" value="Unassembled WGS sequence"/>
</dbReference>
<organism evidence="1 2">
    <name type="scientific">Ambrosia artemisiifolia</name>
    <name type="common">Common ragweed</name>
    <dbReference type="NCBI Taxonomy" id="4212"/>
    <lineage>
        <taxon>Eukaryota</taxon>
        <taxon>Viridiplantae</taxon>
        <taxon>Streptophyta</taxon>
        <taxon>Embryophyta</taxon>
        <taxon>Tracheophyta</taxon>
        <taxon>Spermatophyta</taxon>
        <taxon>Magnoliopsida</taxon>
        <taxon>eudicotyledons</taxon>
        <taxon>Gunneridae</taxon>
        <taxon>Pentapetalae</taxon>
        <taxon>asterids</taxon>
        <taxon>campanulids</taxon>
        <taxon>Asterales</taxon>
        <taxon>Asteraceae</taxon>
        <taxon>Asteroideae</taxon>
        <taxon>Heliantheae alliance</taxon>
        <taxon>Heliantheae</taxon>
        <taxon>Ambrosia</taxon>
    </lineage>
</organism>